<accession>A0AAD3HU97</accession>
<organism evidence="3 4">
    <name type="scientific">Astrephomene gubernaculifera</name>
    <dbReference type="NCBI Taxonomy" id="47775"/>
    <lineage>
        <taxon>Eukaryota</taxon>
        <taxon>Viridiplantae</taxon>
        <taxon>Chlorophyta</taxon>
        <taxon>core chlorophytes</taxon>
        <taxon>Chlorophyceae</taxon>
        <taxon>CS clade</taxon>
        <taxon>Chlamydomonadales</taxon>
        <taxon>Astrephomenaceae</taxon>
        <taxon>Astrephomene</taxon>
    </lineage>
</organism>
<keyword evidence="4" id="KW-1185">Reference proteome</keyword>
<evidence type="ECO:0000313" key="3">
    <source>
        <dbReference type="EMBL" id="GFR53181.1"/>
    </source>
</evidence>
<proteinExistence type="predicted"/>
<keyword evidence="2" id="KW-1133">Transmembrane helix</keyword>
<evidence type="ECO:0000256" key="2">
    <source>
        <dbReference type="SAM" id="Phobius"/>
    </source>
</evidence>
<feature type="compositionally biased region" description="Pro residues" evidence="1">
    <location>
        <begin position="351"/>
        <end position="365"/>
    </location>
</feature>
<dbReference type="EMBL" id="BMAR01000096">
    <property type="protein sequence ID" value="GFR53181.1"/>
    <property type="molecule type" value="Genomic_DNA"/>
</dbReference>
<protein>
    <submittedName>
        <fullName evidence="3">Uncharacterized protein</fullName>
    </submittedName>
</protein>
<feature type="compositionally biased region" description="Pro residues" evidence="1">
    <location>
        <begin position="376"/>
        <end position="386"/>
    </location>
</feature>
<sequence length="418" mass="45069">MLRWSPHRRRDLAAVASVSALVFLTSYVNILKAYCEGQAHGLPKDSPVLATYPCNGSGPVRASHIYRFAPRVLYDLASLNRDHWITVSVFSCIGRLLSALLVPDPFYTDVLAPLITYVLRSASVLYHVLLGPGYTPTSTSAFRLFTMHAPIEIFFFFALQPTSQTSGWIELLYGIYNTACGLLLCSWYSGRQQPYLRDLKLGRVLVQRLIVTCANLFLHTTFRRRRYDQPRQQQQRRHHHLHLQHRSPADGVGQCTSIATKASCSSKTQDVPAKVSDEGGSSNSQAHSTPPAGGCSGPAVVAAVDPTQSPPSPMHAAPCGELGRSMGAAAALARGDPPARGAPAVPHRSPAAPPPPPPPPPPPAAATPATSRRVPAAPPAPAPAPTPASSLASLRLQPYTRSTRLTRVYLKIYGAEPH</sequence>
<feature type="compositionally biased region" description="Low complexity" evidence="1">
    <location>
        <begin position="366"/>
        <end position="375"/>
    </location>
</feature>
<dbReference type="Proteomes" id="UP001054857">
    <property type="component" value="Unassembled WGS sequence"/>
</dbReference>
<feature type="compositionally biased region" description="Basic residues" evidence="1">
    <location>
        <begin position="234"/>
        <end position="245"/>
    </location>
</feature>
<dbReference type="AlphaFoldDB" id="A0AAD3HU97"/>
<feature type="region of interest" description="Disordered" evidence="1">
    <location>
        <begin position="227"/>
        <end position="252"/>
    </location>
</feature>
<feature type="transmembrane region" description="Helical" evidence="2">
    <location>
        <begin position="12"/>
        <end position="30"/>
    </location>
</feature>
<gene>
    <name evidence="3" type="ORF">Agub_g15928</name>
</gene>
<keyword evidence="2" id="KW-0812">Transmembrane</keyword>
<feature type="region of interest" description="Disordered" evidence="1">
    <location>
        <begin position="266"/>
        <end position="400"/>
    </location>
</feature>
<reference evidence="3 4" key="1">
    <citation type="journal article" date="2021" name="Sci. Rep.">
        <title>Genome sequencing of the multicellular alga Astrephomene provides insights into convergent evolution of germ-soma differentiation.</title>
        <authorList>
            <person name="Yamashita S."/>
            <person name="Yamamoto K."/>
            <person name="Matsuzaki R."/>
            <person name="Suzuki S."/>
            <person name="Yamaguchi H."/>
            <person name="Hirooka S."/>
            <person name="Minakuchi Y."/>
            <person name="Miyagishima S."/>
            <person name="Kawachi M."/>
            <person name="Toyoda A."/>
            <person name="Nozaki H."/>
        </authorList>
    </citation>
    <scope>NUCLEOTIDE SEQUENCE [LARGE SCALE GENOMIC DNA]</scope>
    <source>
        <strain evidence="3 4">NIES-4017</strain>
    </source>
</reference>
<feature type="compositionally biased region" description="Polar residues" evidence="1">
    <location>
        <begin position="279"/>
        <end position="288"/>
    </location>
</feature>
<name>A0AAD3HU97_9CHLO</name>
<keyword evidence="2" id="KW-0472">Membrane</keyword>
<feature type="compositionally biased region" description="Low complexity" evidence="1">
    <location>
        <begin position="327"/>
        <end position="350"/>
    </location>
</feature>
<comment type="caution">
    <text evidence="3">The sequence shown here is derived from an EMBL/GenBank/DDBJ whole genome shotgun (WGS) entry which is preliminary data.</text>
</comment>
<feature type="non-terminal residue" evidence="3">
    <location>
        <position position="418"/>
    </location>
</feature>
<evidence type="ECO:0000256" key="1">
    <source>
        <dbReference type="SAM" id="MobiDB-lite"/>
    </source>
</evidence>
<evidence type="ECO:0000313" key="4">
    <source>
        <dbReference type="Proteomes" id="UP001054857"/>
    </source>
</evidence>